<evidence type="ECO:0000313" key="2">
    <source>
        <dbReference type="Proteomes" id="UP001321473"/>
    </source>
</evidence>
<comment type="caution">
    <text evidence="1">The sequence shown here is derived from an EMBL/GenBank/DDBJ whole genome shotgun (WGS) entry which is preliminary data.</text>
</comment>
<feature type="non-terminal residue" evidence="1">
    <location>
        <position position="323"/>
    </location>
</feature>
<dbReference type="Proteomes" id="UP001321473">
    <property type="component" value="Unassembled WGS sequence"/>
</dbReference>
<gene>
    <name evidence="1" type="ORF">V5799_020034</name>
</gene>
<sequence>MRSLVDGARDQLSALLRNGTAWMTASELWTALQRLDTLRVVFLGEPEDNSEQLSRYYASALTDVSEGTSNARLREWTMTNHSGNAATFTSTTVAKPTLLQEYVLQQTENNDLYWNNLDRTEENLENRWQPLHVEPRVDYFEARNTLLISRSLVSFLSSLLVGLDPLVVPVLGSDVVRGLLSLVASSRRLPRVDNVSASLPEIGGIRTLARRRENATRCFQGQYANLTGDRQRWTSVPEQLFFDSAVVEPLFALNRSYLEKYPELRDGPDIPELPGKNALELFFVNYAVAHCEHVPRSAEFPASVGARMLSPAAPLNMALMNSR</sequence>
<organism evidence="1 2">
    <name type="scientific">Amblyomma americanum</name>
    <name type="common">Lone star tick</name>
    <dbReference type="NCBI Taxonomy" id="6943"/>
    <lineage>
        <taxon>Eukaryota</taxon>
        <taxon>Metazoa</taxon>
        <taxon>Ecdysozoa</taxon>
        <taxon>Arthropoda</taxon>
        <taxon>Chelicerata</taxon>
        <taxon>Arachnida</taxon>
        <taxon>Acari</taxon>
        <taxon>Parasitiformes</taxon>
        <taxon>Ixodida</taxon>
        <taxon>Ixodoidea</taxon>
        <taxon>Ixodidae</taxon>
        <taxon>Amblyomminae</taxon>
        <taxon>Amblyomma</taxon>
    </lineage>
</organism>
<name>A0AAQ4EVY3_AMBAM</name>
<evidence type="ECO:0000313" key="1">
    <source>
        <dbReference type="EMBL" id="KAK8778623.1"/>
    </source>
</evidence>
<proteinExistence type="predicted"/>
<accession>A0AAQ4EVY3</accession>
<protein>
    <submittedName>
        <fullName evidence="1">Uncharacterized protein</fullName>
    </submittedName>
</protein>
<dbReference type="EMBL" id="JARKHS020010540">
    <property type="protein sequence ID" value="KAK8778623.1"/>
    <property type="molecule type" value="Genomic_DNA"/>
</dbReference>
<dbReference type="AlphaFoldDB" id="A0AAQ4EVY3"/>
<reference evidence="1 2" key="1">
    <citation type="journal article" date="2023" name="Arcadia Sci">
        <title>De novo assembly of a long-read Amblyomma americanum tick genome.</title>
        <authorList>
            <person name="Chou S."/>
            <person name="Poskanzer K.E."/>
            <person name="Rollins M."/>
            <person name="Thuy-Boun P.S."/>
        </authorList>
    </citation>
    <scope>NUCLEOTIDE SEQUENCE [LARGE SCALE GENOMIC DNA]</scope>
    <source>
        <strain evidence="1">F_SG_1</strain>
        <tissue evidence="1">Salivary glands</tissue>
    </source>
</reference>
<keyword evidence="2" id="KW-1185">Reference proteome</keyword>